<evidence type="ECO:0000313" key="3">
    <source>
        <dbReference type="Proteomes" id="UP001629432"/>
    </source>
</evidence>
<gene>
    <name evidence="2" type="ORF">PQQ63_33995</name>
</gene>
<dbReference type="InterPro" id="IPR000073">
    <property type="entry name" value="AB_hydrolase_1"/>
</dbReference>
<dbReference type="RefSeq" id="WP_408242148.1">
    <property type="nucleotide sequence ID" value="NZ_JAQQCF010000047.1"/>
</dbReference>
<evidence type="ECO:0000259" key="1">
    <source>
        <dbReference type="Pfam" id="PF12697"/>
    </source>
</evidence>
<dbReference type="PANTHER" id="PTHR37017:SF11">
    <property type="entry name" value="ESTERASE_LIPASE_THIOESTERASE DOMAIN-CONTAINING PROTEIN"/>
    <property type="match status" value="1"/>
</dbReference>
<dbReference type="EMBL" id="JAQQCF010000047">
    <property type="protein sequence ID" value="MFM0641703.1"/>
    <property type="molecule type" value="Genomic_DNA"/>
</dbReference>
<keyword evidence="2" id="KW-0378">Hydrolase</keyword>
<dbReference type="Gene3D" id="3.40.50.1820">
    <property type="entry name" value="alpha/beta hydrolase"/>
    <property type="match status" value="1"/>
</dbReference>
<dbReference type="SUPFAM" id="SSF53474">
    <property type="entry name" value="alpha/beta-Hydrolases"/>
    <property type="match status" value="1"/>
</dbReference>
<organism evidence="2 3">
    <name type="scientific">Paraburkholderia metrosideri</name>
    <dbReference type="NCBI Taxonomy" id="580937"/>
    <lineage>
        <taxon>Bacteria</taxon>
        <taxon>Pseudomonadati</taxon>
        <taxon>Pseudomonadota</taxon>
        <taxon>Betaproteobacteria</taxon>
        <taxon>Burkholderiales</taxon>
        <taxon>Burkholderiaceae</taxon>
        <taxon>Paraburkholderia</taxon>
    </lineage>
</organism>
<dbReference type="InterPro" id="IPR052897">
    <property type="entry name" value="Sec-Metab_Biosynth_Hydrolase"/>
</dbReference>
<comment type="caution">
    <text evidence="2">The sequence shown here is derived from an EMBL/GenBank/DDBJ whole genome shotgun (WGS) entry which is preliminary data.</text>
</comment>
<evidence type="ECO:0000313" key="2">
    <source>
        <dbReference type="EMBL" id="MFM0641703.1"/>
    </source>
</evidence>
<dbReference type="Proteomes" id="UP001629432">
    <property type="component" value="Unassembled WGS sequence"/>
</dbReference>
<sequence>MVHGGRHGGWCWKHVASRLREAGHEVFTPTATGLGERSHLLAPTIGLQTHIQDIVGVLEWEDLQDVVLVGHSYGGMLITGAADKVPHRVAHLVYLDALLPRNGDCCMSLIGPENARMFQSACEKQGEGWYVPVTAGYAAFNGVIDEADSAWLESKVTPQSIATYHDPIESTDAAWKLPGTYIECLKSVTVQPLVLTRARDRARVDATFRYRELNTGHGAMFTDPDGVTTLLLEALSDPQ</sequence>
<keyword evidence="3" id="KW-1185">Reference proteome</keyword>
<name>A0ABW9E4J9_9BURK</name>
<dbReference type="Pfam" id="PF12697">
    <property type="entry name" value="Abhydrolase_6"/>
    <property type="match status" value="1"/>
</dbReference>
<feature type="domain" description="AB hydrolase-1" evidence="1">
    <location>
        <begin position="1"/>
        <end position="227"/>
    </location>
</feature>
<dbReference type="PANTHER" id="PTHR37017">
    <property type="entry name" value="AB HYDROLASE-1 DOMAIN-CONTAINING PROTEIN-RELATED"/>
    <property type="match status" value="1"/>
</dbReference>
<dbReference type="GO" id="GO:0016787">
    <property type="term" value="F:hydrolase activity"/>
    <property type="evidence" value="ECO:0007669"/>
    <property type="project" value="UniProtKB-KW"/>
</dbReference>
<accession>A0ABW9E4J9</accession>
<proteinExistence type="predicted"/>
<reference evidence="2 3" key="1">
    <citation type="journal article" date="2024" name="Chem. Sci.">
        <title>Discovery of megapolipeptins by genome mining of a Burkholderiales bacteria collection.</title>
        <authorList>
            <person name="Paulo B.S."/>
            <person name="Recchia M.J.J."/>
            <person name="Lee S."/>
            <person name="Fergusson C.H."/>
            <person name="Romanowski S.B."/>
            <person name="Hernandez A."/>
            <person name="Krull N."/>
            <person name="Liu D.Y."/>
            <person name="Cavanagh H."/>
            <person name="Bos A."/>
            <person name="Gray C.A."/>
            <person name="Murphy B.T."/>
            <person name="Linington R.G."/>
            <person name="Eustaquio A.S."/>
        </authorList>
    </citation>
    <scope>NUCLEOTIDE SEQUENCE [LARGE SCALE GENOMIC DNA]</scope>
    <source>
        <strain evidence="2 3">RL17-338-BIC-A</strain>
    </source>
</reference>
<dbReference type="InterPro" id="IPR029058">
    <property type="entry name" value="AB_hydrolase_fold"/>
</dbReference>
<protein>
    <submittedName>
        <fullName evidence="2">Alpha/beta hydrolase</fullName>
    </submittedName>
</protein>